<evidence type="ECO:0000313" key="1">
    <source>
        <dbReference type="EMBL" id="CBG89880.1"/>
    </source>
</evidence>
<protein>
    <submittedName>
        <fullName evidence="1">Uncharacterized protein</fullName>
    </submittedName>
</protein>
<accession>D2TM67</accession>
<reference evidence="1 2" key="1">
    <citation type="journal article" date="2010" name="J. Bacteriol.">
        <title>The Citrobacter rodentium genome sequence reveals convergent evolution with human pathogenic Escherichia coli.</title>
        <authorList>
            <person name="Petty N.K."/>
            <person name="Bulgin R."/>
            <person name="Crepin V.F."/>
            <person name="Cerdeno-Tarraga A.M."/>
            <person name="Schroeder G.N."/>
            <person name="Quail M.A."/>
            <person name="Lennard N."/>
            <person name="Corton C."/>
            <person name="Barron A."/>
            <person name="Clark L."/>
            <person name="Toribio A.L."/>
            <person name="Parkhill J."/>
            <person name="Dougan G."/>
            <person name="Frankel G."/>
            <person name="Thomson N.R."/>
        </authorList>
    </citation>
    <scope>NUCLEOTIDE SEQUENCE [LARGE SCALE GENOMIC DNA]</scope>
    <source>
        <strain evidence="1 2">ICC168</strain>
    </source>
</reference>
<sequence length="54" mass="5576">MSGGQYAAPGKVSYALLALLKVYFPPAPLAAVSSKIGVSTKRFQGGKIILPVNV</sequence>
<proteinExistence type="predicted"/>
<dbReference type="EMBL" id="FN543502">
    <property type="protein sequence ID" value="CBG89880.1"/>
    <property type="molecule type" value="Genomic_DNA"/>
</dbReference>
<dbReference type="AlphaFoldDB" id="D2TM67"/>
<gene>
    <name evidence="1" type="ordered locus">ROD_31531</name>
</gene>
<evidence type="ECO:0000313" key="2">
    <source>
        <dbReference type="Proteomes" id="UP000001889"/>
    </source>
</evidence>
<dbReference type="Proteomes" id="UP000001889">
    <property type="component" value="Chromosome"/>
</dbReference>
<dbReference type="HOGENOM" id="CLU_3041800_0_0_6"/>
<organism evidence="1 2">
    <name type="scientific">Citrobacter rodentium (strain ICC168)</name>
    <name type="common">Citrobacter freundii biotype 4280</name>
    <dbReference type="NCBI Taxonomy" id="637910"/>
    <lineage>
        <taxon>Bacteria</taxon>
        <taxon>Pseudomonadati</taxon>
        <taxon>Pseudomonadota</taxon>
        <taxon>Gammaproteobacteria</taxon>
        <taxon>Enterobacterales</taxon>
        <taxon>Enterobacteriaceae</taxon>
        <taxon>Citrobacter</taxon>
    </lineage>
</organism>
<name>D2TM67_CITRI</name>
<keyword evidence="2" id="KW-1185">Reference proteome</keyword>
<dbReference type="KEGG" id="cro:ROD_31531"/>